<keyword evidence="7" id="KW-1185">Reference proteome</keyword>
<dbReference type="InterPro" id="IPR027417">
    <property type="entry name" value="P-loop_NTPase"/>
</dbReference>
<comment type="caution">
    <text evidence="6">The sequence shown here is derived from an EMBL/GenBank/DDBJ whole genome shotgun (WGS) entry which is preliminary data.</text>
</comment>
<keyword evidence="4" id="KW-0175">Coiled coil</keyword>
<dbReference type="InterPro" id="IPR050611">
    <property type="entry name" value="ABCF"/>
</dbReference>
<feature type="coiled-coil region" evidence="4">
    <location>
        <begin position="317"/>
        <end position="344"/>
    </location>
</feature>
<sequence length="552" mass="58046">MPAPTPRPPSPPPDPAPAIRLAGVVHTWPDGTPALGGEVPLDLAVPPGRSGLVGANGSGKSTLLRLVAGELTPTSGHVAVRGEVGLLPQDLTLDVGAAVADVLGVGSVRRALRELEAGATDERATRLVTEIGDDWDLPDRAEAELDRLGLPAGVLGRRLGELSGGEVVRLGLARLLLRRPDVLLLDEPTNNLDAAARRRLGEVLASWTRTLVVVSHDRALLEQVDRVGDLRAGRVRWYGGGWSAYAAQLRAEQEAAAAAVTSARSELRRQRADRVEAERVIAQRRRQGARAARAGGMGRAEIDYQQNRSERSAAGYRAVHEGRLEDARARLEEAERRVHDDTAIRVDLPATEVPRGRRVLDTAGLVLRTGAAVDLAVHGPDRVAVVGPNGAGKTTLLHTVAGLLPPAAGAVSTYVPTALLPQRLDVLDPARTVLDGVLDRSPGAGPHEARARLARFGFRGDAAGRLVGVLSGGERFRATLAALLLADPAPRLLLLDEPTNNLDLASYDALVSALGAFRGALVVVSHDPAFLDDVGVDRVVDLAGAPQSSGGE</sequence>
<dbReference type="Gene3D" id="3.40.50.300">
    <property type="entry name" value="P-loop containing nucleotide triphosphate hydrolases"/>
    <property type="match status" value="2"/>
</dbReference>
<evidence type="ECO:0000256" key="4">
    <source>
        <dbReference type="SAM" id="Coils"/>
    </source>
</evidence>
<name>A0ABV1P006_9ACTN</name>
<dbReference type="PANTHER" id="PTHR19211:SF6">
    <property type="entry name" value="BLL7188 PROTEIN"/>
    <property type="match status" value="1"/>
</dbReference>
<feature type="domain" description="ABC transporter" evidence="5">
    <location>
        <begin position="354"/>
        <end position="552"/>
    </location>
</feature>
<evidence type="ECO:0000313" key="6">
    <source>
        <dbReference type="EMBL" id="MEQ7848088.1"/>
    </source>
</evidence>
<dbReference type="Proteomes" id="UP001482520">
    <property type="component" value="Unassembled WGS sequence"/>
</dbReference>
<evidence type="ECO:0000313" key="7">
    <source>
        <dbReference type="Proteomes" id="UP001482520"/>
    </source>
</evidence>
<proteinExistence type="predicted"/>
<gene>
    <name evidence="6" type="ORF">V6R90_12455</name>
</gene>
<evidence type="ECO:0000259" key="5">
    <source>
        <dbReference type="PROSITE" id="PS50893"/>
    </source>
</evidence>
<dbReference type="RefSeq" id="WP_349804863.1">
    <property type="nucleotide sequence ID" value="NZ_JBEGDP010000013.1"/>
</dbReference>
<dbReference type="PROSITE" id="PS50893">
    <property type="entry name" value="ABC_TRANSPORTER_2"/>
    <property type="match status" value="2"/>
</dbReference>
<dbReference type="GO" id="GO:0005524">
    <property type="term" value="F:ATP binding"/>
    <property type="evidence" value="ECO:0007669"/>
    <property type="project" value="UniProtKB-KW"/>
</dbReference>
<dbReference type="PANTHER" id="PTHR19211">
    <property type="entry name" value="ATP-BINDING TRANSPORT PROTEIN-RELATED"/>
    <property type="match status" value="1"/>
</dbReference>
<accession>A0ABV1P006</accession>
<evidence type="ECO:0000256" key="3">
    <source>
        <dbReference type="ARBA" id="ARBA00022840"/>
    </source>
</evidence>
<evidence type="ECO:0000256" key="1">
    <source>
        <dbReference type="ARBA" id="ARBA00022737"/>
    </source>
</evidence>
<keyword evidence="1" id="KW-0677">Repeat</keyword>
<organism evidence="6 7">
    <name type="scientific">Nocardioides kribbensis</name>
    <dbReference type="NCBI Taxonomy" id="305517"/>
    <lineage>
        <taxon>Bacteria</taxon>
        <taxon>Bacillati</taxon>
        <taxon>Actinomycetota</taxon>
        <taxon>Actinomycetes</taxon>
        <taxon>Propionibacteriales</taxon>
        <taxon>Nocardioidaceae</taxon>
        <taxon>Nocardioides</taxon>
    </lineage>
</organism>
<reference evidence="6 7" key="1">
    <citation type="submission" date="2024-02" db="EMBL/GenBank/DDBJ databases">
        <title>Full genome sequence of Nocardioides kribbensis.</title>
        <authorList>
            <person name="Poletto B.L."/>
            <person name="Silva G."/>
            <person name="Galante D."/>
            <person name="Campos K.R."/>
            <person name="Santos M.B.N."/>
            <person name="Sacchi C.T."/>
        </authorList>
    </citation>
    <scope>NUCLEOTIDE SEQUENCE [LARGE SCALE GENOMIC DNA]</scope>
    <source>
        <strain evidence="6 7">O4R</strain>
    </source>
</reference>
<dbReference type="InterPro" id="IPR003439">
    <property type="entry name" value="ABC_transporter-like_ATP-bd"/>
</dbReference>
<dbReference type="SUPFAM" id="SSF52540">
    <property type="entry name" value="P-loop containing nucleoside triphosphate hydrolases"/>
    <property type="match status" value="2"/>
</dbReference>
<feature type="domain" description="ABC transporter" evidence="5">
    <location>
        <begin position="19"/>
        <end position="257"/>
    </location>
</feature>
<dbReference type="SMART" id="SM00382">
    <property type="entry name" value="AAA"/>
    <property type="match status" value="2"/>
</dbReference>
<dbReference type="InterPro" id="IPR003593">
    <property type="entry name" value="AAA+_ATPase"/>
</dbReference>
<evidence type="ECO:0000256" key="2">
    <source>
        <dbReference type="ARBA" id="ARBA00022741"/>
    </source>
</evidence>
<dbReference type="Pfam" id="PF00005">
    <property type="entry name" value="ABC_tran"/>
    <property type="match status" value="2"/>
</dbReference>
<keyword evidence="3 6" id="KW-0067">ATP-binding</keyword>
<dbReference type="EMBL" id="JBEGDP010000013">
    <property type="protein sequence ID" value="MEQ7848088.1"/>
    <property type="molecule type" value="Genomic_DNA"/>
</dbReference>
<protein>
    <submittedName>
        <fullName evidence="6">ATP-binding cassette domain-containing protein</fullName>
    </submittedName>
</protein>
<keyword evidence="2" id="KW-0547">Nucleotide-binding</keyword>